<keyword evidence="3" id="KW-1185">Reference proteome</keyword>
<dbReference type="Proteomes" id="UP000617634">
    <property type="component" value="Unassembled WGS sequence"/>
</dbReference>
<evidence type="ECO:0000313" key="2">
    <source>
        <dbReference type="EMBL" id="MBH0111788.1"/>
    </source>
</evidence>
<reference evidence="2" key="1">
    <citation type="submission" date="2020-11" db="EMBL/GenBank/DDBJ databases">
        <title>Novosphingobium aureum sp. nov., a marine bacterium isolated from sediment of a salt flat.</title>
        <authorList>
            <person name="Yoo Y."/>
            <person name="Kim J.-J."/>
        </authorList>
    </citation>
    <scope>NUCLEOTIDE SEQUENCE</scope>
    <source>
        <strain evidence="2">YJ-S2-02</strain>
    </source>
</reference>
<sequence>MAPSRIAFATPLLLAAALAGCKGEEPAPAASTGAASEAVVADPVKTWIADHFAKDLGGDTSSLLYARAQYDLDGDGTKETLAYVGGPMLCGSGGCDLLVLKDVEGEITKVGELSVVQLPVGVLESSTNGWRDLAVSVSGGGRPGGIMRVPFDGAAYASNPTVSPAEPVEDIGEELIAQAPLEPLDAAPTPE</sequence>
<gene>
    <name evidence="2" type="ORF">I5E68_02330</name>
</gene>
<proteinExistence type="predicted"/>
<evidence type="ECO:0000256" key="1">
    <source>
        <dbReference type="SAM" id="SignalP"/>
    </source>
</evidence>
<evidence type="ECO:0000313" key="3">
    <source>
        <dbReference type="Proteomes" id="UP000617634"/>
    </source>
</evidence>
<accession>A0A931MJJ7</accession>
<dbReference type="AlphaFoldDB" id="A0A931MJJ7"/>
<feature type="chain" id="PRO_5038049629" description="Lipoprotein" evidence="1">
    <location>
        <begin position="20"/>
        <end position="191"/>
    </location>
</feature>
<organism evidence="2 3">
    <name type="scientific">Novosphingobium aureum</name>
    <dbReference type="NCBI Taxonomy" id="2792964"/>
    <lineage>
        <taxon>Bacteria</taxon>
        <taxon>Pseudomonadati</taxon>
        <taxon>Pseudomonadota</taxon>
        <taxon>Alphaproteobacteria</taxon>
        <taxon>Sphingomonadales</taxon>
        <taxon>Sphingomonadaceae</taxon>
        <taxon>Novosphingobium</taxon>
    </lineage>
</organism>
<evidence type="ECO:0008006" key="4">
    <source>
        <dbReference type="Google" id="ProtNLM"/>
    </source>
</evidence>
<name>A0A931MJJ7_9SPHN</name>
<dbReference type="EMBL" id="JADZGI010000001">
    <property type="protein sequence ID" value="MBH0111788.1"/>
    <property type="molecule type" value="Genomic_DNA"/>
</dbReference>
<protein>
    <recommendedName>
        <fullName evidence="4">Lipoprotein</fullName>
    </recommendedName>
</protein>
<keyword evidence="1" id="KW-0732">Signal</keyword>
<dbReference type="PROSITE" id="PS51257">
    <property type="entry name" value="PROKAR_LIPOPROTEIN"/>
    <property type="match status" value="1"/>
</dbReference>
<feature type="signal peptide" evidence="1">
    <location>
        <begin position="1"/>
        <end position="19"/>
    </location>
</feature>
<comment type="caution">
    <text evidence="2">The sequence shown here is derived from an EMBL/GenBank/DDBJ whole genome shotgun (WGS) entry which is preliminary data.</text>
</comment>